<feature type="region of interest" description="Disordered" evidence="1">
    <location>
        <begin position="20"/>
        <end position="40"/>
    </location>
</feature>
<organism evidence="2">
    <name type="scientific">Tanacetum cinerariifolium</name>
    <name type="common">Dalmatian daisy</name>
    <name type="synonym">Chrysanthemum cinerariifolium</name>
    <dbReference type="NCBI Taxonomy" id="118510"/>
    <lineage>
        <taxon>Eukaryota</taxon>
        <taxon>Viridiplantae</taxon>
        <taxon>Streptophyta</taxon>
        <taxon>Embryophyta</taxon>
        <taxon>Tracheophyta</taxon>
        <taxon>Spermatophyta</taxon>
        <taxon>Magnoliopsida</taxon>
        <taxon>eudicotyledons</taxon>
        <taxon>Gunneridae</taxon>
        <taxon>Pentapetalae</taxon>
        <taxon>asterids</taxon>
        <taxon>campanulids</taxon>
        <taxon>Asterales</taxon>
        <taxon>Asteraceae</taxon>
        <taxon>Asteroideae</taxon>
        <taxon>Anthemideae</taxon>
        <taxon>Anthemidinae</taxon>
        <taxon>Tanacetum</taxon>
    </lineage>
</organism>
<accession>A0A699LAN0</accession>
<sequence length="324" mass="36197">MDILDNLVVLLVYPKPVPQKGLAASRRVRPKKSPSPKSNGAILLKKNAAWGSRYLCYFGGSKSKSSKPEQAVTEVKTGEPSSKKDLRPVMKKSLVASPKVGNPCSSSNIEKKSGVTVKTHRSKQSNPAAQVSKVEPRMKMQIPNTSGPVNPSTRSKFHIHQSRMEPSAYNLRKRVEKLEAVKDSVVAPERKKIVKKERPKASAVQKPVDLKGSLGIQKREIQRKEKLQTSVPKVSAPSCILVKWLFEERDTNFLASLSLMQLTLFEGLALDIPEEPLSCLRCPFAELDSILETLSTLLTIQFLEKMLHIYLEQYQQTNRVTNKD</sequence>
<dbReference type="AlphaFoldDB" id="A0A699LAN0"/>
<proteinExistence type="predicted"/>
<dbReference type="EMBL" id="BKCJ010594245">
    <property type="protein sequence ID" value="GFB29011.1"/>
    <property type="molecule type" value="Genomic_DNA"/>
</dbReference>
<protein>
    <submittedName>
        <fullName evidence="2">Uncharacterized protein</fullName>
    </submittedName>
</protein>
<name>A0A699LAN0_TANCI</name>
<evidence type="ECO:0000313" key="2">
    <source>
        <dbReference type="EMBL" id="GFB29011.1"/>
    </source>
</evidence>
<feature type="region of interest" description="Disordered" evidence="1">
    <location>
        <begin position="61"/>
        <end position="132"/>
    </location>
</feature>
<evidence type="ECO:0000256" key="1">
    <source>
        <dbReference type="SAM" id="MobiDB-lite"/>
    </source>
</evidence>
<comment type="caution">
    <text evidence="2">The sequence shown here is derived from an EMBL/GenBank/DDBJ whole genome shotgun (WGS) entry which is preliminary data.</text>
</comment>
<gene>
    <name evidence="2" type="ORF">Tci_700982</name>
</gene>
<feature type="non-terminal residue" evidence="2">
    <location>
        <position position="324"/>
    </location>
</feature>
<reference evidence="2" key="1">
    <citation type="journal article" date="2019" name="Sci. Rep.">
        <title>Draft genome of Tanacetum cinerariifolium, the natural source of mosquito coil.</title>
        <authorList>
            <person name="Yamashiro T."/>
            <person name="Shiraishi A."/>
            <person name="Satake H."/>
            <person name="Nakayama K."/>
        </authorList>
    </citation>
    <scope>NUCLEOTIDE SEQUENCE</scope>
</reference>